<sequence>MVEQRNLILAVVLSIAVLLGFELVWRTIAPPPPTPVEQTAETPQTPAVQGAESGAVPGAPTAGRQAEVPQAPGMPGVTSAADIAASRDDALTGPRVAIETPAVRGSIRLTGARLDDLTLPEYRETLEPDSPPIHIFSPTGAPDPYYAEFGWVAGTTADGAPVAVPGPQTEWEATGGPLRIDSPVTLTWDNGQGLRFVRTLAVDEHYMFTVTQRVENSGTAPVTLFPYGLVSRTDRPATTGIWILHEGPLGVFDGTLKEVNYGDLEDEQTQQQTTTGGWIGITDKYWLAALAFDQEVQAATRFSRREVDGRERFQVDYRLPGQTVAPGGSIETTNHLFAGAKEVELLDGYEETLGITNFDLAIDFGWFYFLTKPFFYSLLWLEDLLGNFGLAIIAFTVLLKIAFYPLANKSYVSMTKLKKMQPEMKKLQERFKDDRQRLSQEMMALYKREKASPVSGCLPILIQIPVFFALYKVLFVSIEMRHAPFYGWIQDLSAPDPTNVFELFGLLPWGAPQFLSIGIWPLIMGTTMYIQQKLNPTPPDPTQARIMMMLPVLFTFLLAQFPAGLVIYWTINNALSMLQQWVIMRRMGVSVSS</sequence>
<evidence type="ECO:0000256" key="5">
    <source>
        <dbReference type="ARBA" id="ARBA00022475"/>
    </source>
</evidence>
<keyword evidence="6 13" id="KW-0812">Transmembrane</keyword>
<evidence type="ECO:0000256" key="12">
    <source>
        <dbReference type="ARBA" id="ARBA00033342"/>
    </source>
</evidence>
<evidence type="ECO:0000256" key="11">
    <source>
        <dbReference type="ARBA" id="ARBA00033245"/>
    </source>
</evidence>
<name>A0A7W6WLE0_9PROT</name>
<dbReference type="Proteomes" id="UP000555728">
    <property type="component" value="Unassembled WGS sequence"/>
</dbReference>
<keyword evidence="18" id="KW-1185">Reference proteome</keyword>
<feature type="transmembrane region" description="Helical" evidence="13">
    <location>
        <begin position="384"/>
        <end position="407"/>
    </location>
</feature>
<dbReference type="PRINTS" id="PR01900">
    <property type="entry name" value="YIDCPROTEIN"/>
</dbReference>
<feature type="transmembrane region" description="Helical" evidence="13">
    <location>
        <begin position="451"/>
        <end position="471"/>
    </location>
</feature>
<evidence type="ECO:0000256" key="14">
    <source>
        <dbReference type="SAM" id="MobiDB-lite"/>
    </source>
</evidence>
<keyword evidence="4 13" id="KW-0813">Transport</keyword>
<dbReference type="PRINTS" id="PR00701">
    <property type="entry name" value="60KDINNERMP"/>
</dbReference>
<evidence type="ECO:0000256" key="8">
    <source>
        <dbReference type="ARBA" id="ARBA00022989"/>
    </source>
</evidence>
<comment type="function">
    <text evidence="13">Required for the insertion and/or proper folding and/or complex formation of integral membrane proteins into the membrane. Involved in integration of membrane proteins that insert both dependently and independently of the Sec translocase complex, as well as at least some lipoproteins. Aids folding of multispanning membrane proteins.</text>
</comment>
<comment type="similarity">
    <text evidence="2 13">Belongs to the OXA1/ALB3/YidC family. Type 1 subfamily.</text>
</comment>
<dbReference type="GO" id="GO:0015031">
    <property type="term" value="P:protein transport"/>
    <property type="evidence" value="ECO:0007669"/>
    <property type="project" value="UniProtKB-KW"/>
</dbReference>
<dbReference type="NCBIfam" id="TIGR03593">
    <property type="entry name" value="yidC_nterm"/>
    <property type="match status" value="1"/>
</dbReference>
<dbReference type="InterPro" id="IPR028055">
    <property type="entry name" value="YidC/Oxa/ALB_C"/>
</dbReference>
<dbReference type="GO" id="GO:0051205">
    <property type="term" value="P:protein insertion into membrane"/>
    <property type="evidence" value="ECO:0007669"/>
    <property type="project" value="TreeGrafter"/>
</dbReference>
<evidence type="ECO:0000256" key="9">
    <source>
        <dbReference type="ARBA" id="ARBA00023136"/>
    </source>
</evidence>
<evidence type="ECO:0000256" key="1">
    <source>
        <dbReference type="ARBA" id="ARBA00004429"/>
    </source>
</evidence>
<accession>A0A7W6WLE0</accession>
<comment type="caution">
    <text evidence="17">The sequence shown here is derived from an EMBL/GenBank/DDBJ whole genome shotgun (WGS) entry which is preliminary data.</text>
</comment>
<keyword evidence="9 13" id="KW-0472">Membrane</keyword>
<evidence type="ECO:0000256" key="13">
    <source>
        <dbReference type="HAMAP-Rule" id="MF_01810"/>
    </source>
</evidence>
<evidence type="ECO:0000259" key="16">
    <source>
        <dbReference type="Pfam" id="PF14849"/>
    </source>
</evidence>
<evidence type="ECO:0000313" key="17">
    <source>
        <dbReference type="EMBL" id="MBB4286618.1"/>
    </source>
</evidence>
<dbReference type="GO" id="GO:0005886">
    <property type="term" value="C:plasma membrane"/>
    <property type="evidence" value="ECO:0007669"/>
    <property type="project" value="UniProtKB-SubCell"/>
</dbReference>
<keyword evidence="7 13" id="KW-0653">Protein transport</keyword>
<dbReference type="PANTHER" id="PTHR12428:SF65">
    <property type="entry name" value="CYTOCHROME C OXIDASE ASSEMBLY PROTEIN COX18, MITOCHONDRIAL"/>
    <property type="match status" value="1"/>
</dbReference>
<evidence type="ECO:0000256" key="3">
    <source>
        <dbReference type="ARBA" id="ARBA00015325"/>
    </source>
</evidence>
<dbReference type="InterPro" id="IPR047196">
    <property type="entry name" value="YidC_ALB_C"/>
</dbReference>
<feature type="region of interest" description="Disordered" evidence="14">
    <location>
        <begin position="34"/>
        <end position="78"/>
    </location>
</feature>
<dbReference type="InterPro" id="IPR019998">
    <property type="entry name" value="Membr_insert_YidC"/>
</dbReference>
<evidence type="ECO:0000259" key="15">
    <source>
        <dbReference type="Pfam" id="PF02096"/>
    </source>
</evidence>
<dbReference type="InterPro" id="IPR001708">
    <property type="entry name" value="YidC/ALB3/OXA1/COX18"/>
</dbReference>
<feature type="transmembrane region" description="Helical" evidence="13">
    <location>
        <begin position="511"/>
        <end position="530"/>
    </location>
</feature>
<keyword evidence="5 13" id="KW-1003">Cell membrane</keyword>
<dbReference type="CDD" id="cd20070">
    <property type="entry name" value="5TM_YidC_Alb3"/>
    <property type="match status" value="1"/>
</dbReference>
<evidence type="ECO:0000256" key="6">
    <source>
        <dbReference type="ARBA" id="ARBA00022692"/>
    </source>
</evidence>
<feature type="domain" description="Membrane insertase YidC/Oxa/ALB C-terminal" evidence="15">
    <location>
        <begin position="388"/>
        <end position="585"/>
    </location>
</feature>
<organism evidence="17 18">
    <name type="scientific">Roseospira goensis</name>
    <dbReference type="NCBI Taxonomy" id="391922"/>
    <lineage>
        <taxon>Bacteria</taxon>
        <taxon>Pseudomonadati</taxon>
        <taxon>Pseudomonadota</taxon>
        <taxon>Alphaproteobacteria</taxon>
        <taxon>Rhodospirillales</taxon>
        <taxon>Rhodospirillaceae</taxon>
        <taxon>Roseospira</taxon>
    </lineage>
</organism>
<evidence type="ECO:0000256" key="7">
    <source>
        <dbReference type="ARBA" id="ARBA00022927"/>
    </source>
</evidence>
<evidence type="ECO:0000313" key="18">
    <source>
        <dbReference type="Proteomes" id="UP000555728"/>
    </source>
</evidence>
<dbReference type="Pfam" id="PF14849">
    <property type="entry name" value="YidC_periplas"/>
    <property type="match status" value="1"/>
</dbReference>
<evidence type="ECO:0000256" key="2">
    <source>
        <dbReference type="ARBA" id="ARBA00010527"/>
    </source>
</evidence>
<feature type="transmembrane region" description="Helical" evidence="13">
    <location>
        <begin position="550"/>
        <end position="571"/>
    </location>
</feature>
<keyword evidence="10 13" id="KW-0143">Chaperone</keyword>
<dbReference type="NCBIfam" id="TIGR03592">
    <property type="entry name" value="yidC_oxa1_cterm"/>
    <property type="match status" value="1"/>
</dbReference>
<dbReference type="EMBL" id="JACIGI010000018">
    <property type="protein sequence ID" value="MBB4286618.1"/>
    <property type="molecule type" value="Genomic_DNA"/>
</dbReference>
<evidence type="ECO:0000256" key="4">
    <source>
        <dbReference type="ARBA" id="ARBA00022448"/>
    </source>
</evidence>
<dbReference type="RefSeq" id="WP_184435618.1">
    <property type="nucleotide sequence ID" value="NZ_JACIGI010000018.1"/>
</dbReference>
<dbReference type="PANTHER" id="PTHR12428">
    <property type="entry name" value="OXA1"/>
    <property type="match status" value="1"/>
</dbReference>
<dbReference type="GO" id="GO:0032977">
    <property type="term" value="F:membrane insertase activity"/>
    <property type="evidence" value="ECO:0007669"/>
    <property type="project" value="InterPro"/>
</dbReference>
<proteinExistence type="inferred from homology"/>
<dbReference type="AlphaFoldDB" id="A0A7W6WLE0"/>
<dbReference type="Gene3D" id="2.70.98.90">
    <property type="match status" value="1"/>
</dbReference>
<evidence type="ECO:0000256" key="10">
    <source>
        <dbReference type="ARBA" id="ARBA00023186"/>
    </source>
</evidence>
<dbReference type="Pfam" id="PF02096">
    <property type="entry name" value="60KD_IMP"/>
    <property type="match status" value="1"/>
</dbReference>
<comment type="subunit">
    <text evidence="13">Interacts with the Sec translocase complex via SecD. Specifically interacts with transmembrane segments of nascent integral membrane proteins during membrane integration.</text>
</comment>
<feature type="compositionally biased region" description="Polar residues" evidence="14">
    <location>
        <begin position="36"/>
        <end position="47"/>
    </location>
</feature>
<dbReference type="HAMAP" id="MF_01810">
    <property type="entry name" value="YidC_type1"/>
    <property type="match status" value="1"/>
</dbReference>
<dbReference type="InterPro" id="IPR028053">
    <property type="entry name" value="Membr_insert_YidC_N"/>
</dbReference>
<reference evidence="17 18" key="1">
    <citation type="submission" date="2020-08" db="EMBL/GenBank/DDBJ databases">
        <title>Genome sequencing of Purple Non-Sulfur Bacteria from various extreme environments.</title>
        <authorList>
            <person name="Mayer M."/>
        </authorList>
    </citation>
    <scope>NUCLEOTIDE SEQUENCE [LARGE SCALE GENOMIC DNA]</scope>
    <source>
        <strain evidence="17 18">JA135</strain>
    </source>
</reference>
<dbReference type="CDD" id="cd19961">
    <property type="entry name" value="EcYidC-like_peri"/>
    <property type="match status" value="1"/>
</dbReference>
<feature type="domain" description="Membrane insertase YidC N-terminal" evidence="16">
    <location>
        <begin position="95"/>
        <end position="376"/>
    </location>
</feature>
<dbReference type="InterPro" id="IPR038221">
    <property type="entry name" value="YidC_periplasmic_sf"/>
</dbReference>
<protein>
    <recommendedName>
        <fullName evidence="3 13">Membrane protein insertase YidC</fullName>
    </recommendedName>
    <alternativeName>
        <fullName evidence="12 13">Foldase YidC</fullName>
    </alternativeName>
    <alternativeName>
        <fullName evidence="11 13">Membrane integrase YidC</fullName>
    </alternativeName>
    <alternativeName>
        <fullName evidence="13">Membrane protein YidC</fullName>
    </alternativeName>
</protein>
<keyword evidence="8 13" id="KW-1133">Transmembrane helix</keyword>
<dbReference type="NCBIfam" id="NF002353">
    <property type="entry name" value="PRK01318.1-4"/>
    <property type="match status" value="1"/>
</dbReference>
<feature type="transmembrane region" description="Helical" evidence="13">
    <location>
        <begin position="7"/>
        <end position="25"/>
    </location>
</feature>
<comment type="subcellular location">
    <subcellularLocation>
        <location evidence="1">Cell inner membrane</location>
        <topology evidence="1">Multi-pass membrane protein</topology>
    </subcellularLocation>
    <subcellularLocation>
        <location evidence="13">Cell membrane</location>
        <topology evidence="13">Multi-pass membrane protein</topology>
    </subcellularLocation>
</comment>
<gene>
    <name evidence="13" type="primary">yidC</name>
    <name evidence="17" type="ORF">GGD88_002352</name>
</gene>